<dbReference type="EMBL" id="QJPJ01000048">
    <property type="protein sequence ID" value="PXZ37841.1"/>
    <property type="molecule type" value="Genomic_DNA"/>
</dbReference>
<protein>
    <submittedName>
        <fullName evidence="4 5">DNA transformation protein</fullName>
    </submittedName>
    <submittedName>
        <fullName evidence="3">TfoX/Sxy family DNA transformation protein</fullName>
    </submittedName>
</protein>
<evidence type="ECO:0000259" key="1">
    <source>
        <dbReference type="Pfam" id="PF04993"/>
    </source>
</evidence>
<sequence>MMNIADKVTFEIQNELRELIGEVSAKGVFNGYGIFHKKLMFGLYQDNHFYLRGVGKLAIYLEEQGAISYMEHTDTPAIYGDNYYLLTEKIRQNKKLYKSLVLWSIEQVESEQKKKALSKEGSIKNLINLSIKHERLLHKIDVDSVETFFEVGPAHCYIELRKRGFSVNLAFFWSLTAAYLNKHFTLLTQEEKDNALELLNDLLANEGMRQINLIKD</sequence>
<evidence type="ECO:0000313" key="7">
    <source>
        <dbReference type="Proteomes" id="UP000294229"/>
    </source>
</evidence>
<dbReference type="PANTHER" id="PTHR36121">
    <property type="entry name" value="PROTEIN SXY"/>
    <property type="match status" value="1"/>
</dbReference>
<dbReference type="EMBL" id="JAMDKF010000069">
    <property type="protein sequence ID" value="MEE6042802.1"/>
    <property type="molecule type" value="Genomic_DNA"/>
</dbReference>
<dbReference type="InterPro" id="IPR007077">
    <property type="entry name" value="TfoX_C"/>
</dbReference>
<reference evidence="3" key="4">
    <citation type="submission" date="2022-05" db="EMBL/GenBank/DDBJ databases">
        <authorList>
            <person name="Chen Y."/>
            <person name="Zhu J."/>
            <person name="Zhu K."/>
        </authorList>
    </citation>
    <scope>NUCLEOTIDE SEQUENCE</scope>
    <source>
        <strain evidence="3">AV25</strain>
    </source>
</reference>
<dbReference type="GeneID" id="66257120"/>
<dbReference type="GO" id="GO:0030420">
    <property type="term" value="P:establishment of competence for transformation"/>
    <property type="evidence" value="ECO:0007669"/>
    <property type="project" value="InterPro"/>
</dbReference>
<evidence type="ECO:0000313" key="8">
    <source>
        <dbReference type="Proteomes" id="UP001347884"/>
    </source>
</evidence>
<dbReference type="Gene3D" id="3.30.1460.30">
    <property type="entry name" value="YgaC/TfoX-N like chaperone"/>
    <property type="match status" value="1"/>
</dbReference>
<evidence type="ECO:0000313" key="6">
    <source>
        <dbReference type="Proteomes" id="UP000247594"/>
    </source>
</evidence>
<dbReference type="Proteomes" id="UP000247594">
    <property type="component" value="Unassembled WGS sequence"/>
</dbReference>
<dbReference type="Pfam" id="PF04994">
    <property type="entry name" value="TfoX_C"/>
    <property type="match status" value="1"/>
</dbReference>
<dbReference type="AlphaFoldDB" id="A0A2V4ERH8"/>
<proteinExistence type="predicted"/>
<reference evidence="4 6" key="1">
    <citation type="submission" date="2018-06" db="EMBL/GenBank/DDBJ databases">
        <authorList>
            <person name="Teymurazov M."/>
            <person name="Kislichkina A."/>
            <person name="Abaymova A."/>
            <person name="Mukhina T."/>
            <person name="Mayskaya N."/>
            <person name="Svetoch E."/>
            <person name="Bogun A."/>
        </authorList>
    </citation>
    <scope>NUCLEOTIDE SEQUENCE [LARGE SCALE GENOMIC DNA]</scope>
    <source>
        <strain evidence="4 6">SCPM-O-B-8406</strain>
    </source>
</reference>
<dbReference type="InterPro" id="IPR047525">
    <property type="entry name" value="TfoX-like"/>
</dbReference>
<dbReference type="Proteomes" id="UP000294229">
    <property type="component" value="Unassembled WGS sequence"/>
</dbReference>
<name>A0A2V4ERH8_AVIPA</name>
<keyword evidence="8" id="KW-1185">Reference proteome</keyword>
<dbReference type="Gene3D" id="1.10.150.20">
    <property type="entry name" value="5' to 3' exonuclease, C-terminal subdomain"/>
    <property type="match status" value="1"/>
</dbReference>
<dbReference type="KEGG" id="apag:EIA51_00565"/>
<dbReference type="EMBL" id="RQXS01000136">
    <property type="protein sequence ID" value="RZN53088.1"/>
    <property type="molecule type" value="Genomic_DNA"/>
</dbReference>
<feature type="domain" description="TfoX N-terminal" evidence="1">
    <location>
        <begin position="20"/>
        <end position="106"/>
    </location>
</feature>
<dbReference type="InterPro" id="IPR026256">
    <property type="entry name" value="TfoX-like_gammaprotbact"/>
</dbReference>
<gene>
    <name evidence="4" type="ORF">DM482_12520</name>
    <name evidence="5" type="ORF">EIG79_12495</name>
    <name evidence="3" type="ORF">M5S13_13155</name>
</gene>
<dbReference type="PIRSF" id="PIRSF028788">
    <property type="entry name" value="TfoX_Sxy"/>
    <property type="match status" value="1"/>
</dbReference>
<evidence type="ECO:0000313" key="4">
    <source>
        <dbReference type="EMBL" id="PXZ37841.1"/>
    </source>
</evidence>
<dbReference type="PANTHER" id="PTHR36121:SF1">
    <property type="entry name" value="PROTEIN SXY"/>
    <property type="match status" value="1"/>
</dbReference>
<evidence type="ECO:0000259" key="2">
    <source>
        <dbReference type="Pfam" id="PF04994"/>
    </source>
</evidence>
<evidence type="ECO:0000313" key="3">
    <source>
        <dbReference type="EMBL" id="MEE6042802.1"/>
    </source>
</evidence>
<evidence type="ECO:0000313" key="5">
    <source>
        <dbReference type="EMBL" id="RZN53088.1"/>
    </source>
</evidence>
<feature type="domain" description="TfoX C-terminal" evidence="2">
    <location>
        <begin position="121"/>
        <end position="194"/>
    </location>
</feature>
<organism evidence="5 7">
    <name type="scientific">Avibacterium paragallinarum</name>
    <name type="common">Haemophilus gallinarum</name>
    <dbReference type="NCBI Taxonomy" id="728"/>
    <lineage>
        <taxon>Bacteria</taxon>
        <taxon>Pseudomonadati</taxon>
        <taxon>Pseudomonadota</taxon>
        <taxon>Gammaproteobacteria</taxon>
        <taxon>Pasteurellales</taxon>
        <taxon>Pasteurellaceae</taxon>
        <taxon>Avibacterium</taxon>
    </lineage>
</organism>
<dbReference type="Pfam" id="PF04993">
    <property type="entry name" value="TfoX_N"/>
    <property type="match status" value="1"/>
</dbReference>
<comment type="caution">
    <text evidence="5">The sequence shown here is derived from an EMBL/GenBank/DDBJ whole genome shotgun (WGS) entry which is preliminary data.</text>
</comment>
<accession>A0A2V4ERH8</accession>
<dbReference type="InterPro" id="IPR007076">
    <property type="entry name" value="TfoX_N"/>
</dbReference>
<dbReference type="SUPFAM" id="SSF159894">
    <property type="entry name" value="YgaC/TfoX-N like"/>
    <property type="match status" value="1"/>
</dbReference>
<reference evidence="3 8" key="3">
    <citation type="journal article" date="2022" name="Front. Microbiol.">
        <title>Commensal bacteria contribute to the growth of multidrug-resistant Avibacterium paragallinarum in chickens.</title>
        <authorList>
            <person name="Zhu J."/>
            <person name="Chen Y."/>
            <person name="Wu Y."/>
            <person name="Wang Y."/>
            <person name="Zhu K."/>
        </authorList>
    </citation>
    <scope>NUCLEOTIDE SEQUENCE [LARGE SCALE GENOMIC DNA]</scope>
    <source>
        <strain evidence="3 8">AV25</strain>
    </source>
</reference>
<reference evidence="5 7" key="2">
    <citation type="submission" date="2018-11" db="EMBL/GenBank/DDBJ databases">
        <title>Sequencing Av. paragallinarum serogroups.</title>
        <authorList>
            <person name="Hellmuth J.E."/>
            <person name="Boucher C.E."/>
            <person name="Cason E.D."/>
        </authorList>
    </citation>
    <scope>NUCLEOTIDE SEQUENCE [LARGE SCALE GENOMIC DNA]</scope>
    <source>
        <strain evidence="5 7">SA-3</strain>
    </source>
</reference>
<dbReference type="Proteomes" id="UP001347884">
    <property type="component" value="Unassembled WGS sequence"/>
</dbReference>
<dbReference type="RefSeq" id="WP_081637564.1">
    <property type="nucleotide sequence ID" value="NZ_CP034110.1"/>
</dbReference>